<feature type="region of interest" description="Disordered" evidence="1">
    <location>
        <begin position="50"/>
        <end position="82"/>
    </location>
</feature>
<gene>
    <name evidence="2" type="ORF">HKW66_Vig0179930</name>
</gene>
<dbReference type="AlphaFoldDB" id="A0A8T0K600"/>
<name>A0A8T0K600_PHAAN</name>
<evidence type="ECO:0000313" key="2">
    <source>
        <dbReference type="EMBL" id="KAG2394629.1"/>
    </source>
</evidence>
<comment type="caution">
    <text evidence="2">The sequence shown here is derived from an EMBL/GenBank/DDBJ whole genome shotgun (WGS) entry which is preliminary data.</text>
</comment>
<dbReference type="EMBL" id="JABFOF010000006">
    <property type="protein sequence ID" value="KAG2394629.1"/>
    <property type="molecule type" value="Genomic_DNA"/>
</dbReference>
<proteinExistence type="predicted"/>
<feature type="compositionally biased region" description="Acidic residues" evidence="1">
    <location>
        <begin position="63"/>
        <end position="82"/>
    </location>
</feature>
<dbReference type="Proteomes" id="UP000743370">
    <property type="component" value="Unassembled WGS sequence"/>
</dbReference>
<sequence length="82" mass="9114">MASSSSRRGKKAAQLLRNAGPNGWISDDEERYKYGVFISHVLKHHQVDLTDEDNALITPSASESDDEDDTTEVESMETSDLD</sequence>
<evidence type="ECO:0000313" key="3">
    <source>
        <dbReference type="Proteomes" id="UP000743370"/>
    </source>
</evidence>
<evidence type="ECO:0000256" key="1">
    <source>
        <dbReference type="SAM" id="MobiDB-lite"/>
    </source>
</evidence>
<accession>A0A8T0K600</accession>
<organism evidence="2 3">
    <name type="scientific">Phaseolus angularis</name>
    <name type="common">Azuki bean</name>
    <name type="synonym">Vigna angularis</name>
    <dbReference type="NCBI Taxonomy" id="3914"/>
    <lineage>
        <taxon>Eukaryota</taxon>
        <taxon>Viridiplantae</taxon>
        <taxon>Streptophyta</taxon>
        <taxon>Embryophyta</taxon>
        <taxon>Tracheophyta</taxon>
        <taxon>Spermatophyta</taxon>
        <taxon>Magnoliopsida</taxon>
        <taxon>eudicotyledons</taxon>
        <taxon>Gunneridae</taxon>
        <taxon>Pentapetalae</taxon>
        <taxon>rosids</taxon>
        <taxon>fabids</taxon>
        <taxon>Fabales</taxon>
        <taxon>Fabaceae</taxon>
        <taxon>Papilionoideae</taxon>
        <taxon>50 kb inversion clade</taxon>
        <taxon>NPAAA clade</taxon>
        <taxon>indigoferoid/millettioid clade</taxon>
        <taxon>Phaseoleae</taxon>
        <taxon>Vigna</taxon>
    </lineage>
</organism>
<protein>
    <submittedName>
        <fullName evidence="2">Uncharacterized protein</fullName>
    </submittedName>
</protein>
<reference evidence="2 3" key="1">
    <citation type="submission" date="2020-05" db="EMBL/GenBank/DDBJ databases">
        <title>Vigna angularis (adzuki bean) Var. LongXiaoDou No. 4 denovo assembly.</title>
        <authorList>
            <person name="Xiang H."/>
        </authorList>
    </citation>
    <scope>NUCLEOTIDE SEQUENCE [LARGE SCALE GENOMIC DNA]</scope>
    <source>
        <tissue evidence="2">Leaf</tissue>
    </source>
</reference>